<evidence type="ECO:0000313" key="2">
    <source>
        <dbReference type="EMBL" id="MET1477571.1"/>
    </source>
</evidence>
<organism evidence="2 3">
    <name type="scientific">Burkholderia sola</name>
    <dbReference type="NCBI Taxonomy" id="2843302"/>
    <lineage>
        <taxon>Bacteria</taxon>
        <taxon>Pseudomonadati</taxon>
        <taxon>Pseudomonadota</taxon>
        <taxon>Betaproteobacteria</taxon>
        <taxon>Burkholderiales</taxon>
        <taxon>Burkholderiaceae</taxon>
        <taxon>Burkholderia</taxon>
        <taxon>Burkholderia cepacia complex</taxon>
    </lineage>
</organism>
<dbReference type="Proteomes" id="UP001548587">
    <property type="component" value="Unassembled WGS sequence"/>
</dbReference>
<feature type="compositionally biased region" description="Basic and acidic residues" evidence="1">
    <location>
        <begin position="81"/>
        <end position="93"/>
    </location>
</feature>
<comment type="caution">
    <text evidence="2">The sequence shown here is derived from an EMBL/GenBank/DDBJ whole genome shotgun (WGS) entry which is preliminary data.</text>
</comment>
<proteinExistence type="predicted"/>
<sequence>MISPIVGATESGLSDRLTVYLSRAPPTPACRPAGVTATKRASGIRHERIPRRPNDMDCEFNRIDLDDEALAIPPRVAPPPTRDRLPSSKRRDTADDDTAGLPSLAPMRATGITITSASGNRAPPPIATPLALESSAAARRIEVQ</sequence>
<name>A0ABV2CES2_9BURK</name>
<gene>
    <name evidence="2" type="ORF">ABXL37_25275</name>
</gene>
<accession>A0ABV2CES2</accession>
<protein>
    <submittedName>
        <fullName evidence="2">Uncharacterized protein</fullName>
    </submittedName>
</protein>
<dbReference type="EMBL" id="JBEWCH010000019">
    <property type="protein sequence ID" value="MET1477571.1"/>
    <property type="molecule type" value="Genomic_DNA"/>
</dbReference>
<dbReference type="RefSeq" id="WP_209927499.1">
    <property type="nucleotide sequence ID" value="NZ_JBEWCH010000019.1"/>
</dbReference>
<keyword evidence="3" id="KW-1185">Reference proteome</keyword>
<reference evidence="2 3" key="1">
    <citation type="submission" date="2024-06" db="EMBL/GenBank/DDBJ databases">
        <title>Burkholderia sola in Mexico.</title>
        <authorList>
            <person name="Estrada P."/>
        </authorList>
    </citation>
    <scope>NUCLEOTIDE SEQUENCE [LARGE SCALE GENOMIC DNA]</scope>
    <source>
        <strain evidence="2 3">CpTa8-5</strain>
    </source>
</reference>
<evidence type="ECO:0000256" key="1">
    <source>
        <dbReference type="SAM" id="MobiDB-lite"/>
    </source>
</evidence>
<feature type="region of interest" description="Disordered" evidence="1">
    <location>
        <begin position="69"/>
        <end position="144"/>
    </location>
</feature>
<evidence type="ECO:0000313" key="3">
    <source>
        <dbReference type="Proteomes" id="UP001548587"/>
    </source>
</evidence>